<name>A0A9E2W2G8_9BACT</name>
<protein>
    <submittedName>
        <fullName evidence="2">TerB family tellurite resistance protein</fullName>
    </submittedName>
</protein>
<comment type="caution">
    <text evidence="2">The sequence shown here is derived from an EMBL/GenBank/DDBJ whole genome shotgun (WGS) entry which is preliminary data.</text>
</comment>
<dbReference type="AlphaFoldDB" id="A0A9E2W2G8"/>
<dbReference type="EMBL" id="JAHSPG010000004">
    <property type="protein sequence ID" value="MBV4357315.1"/>
    <property type="molecule type" value="Genomic_DNA"/>
</dbReference>
<feature type="chain" id="PRO_5038899720" evidence="1">
    <location>
        <begin position="24"/>
        <end position="209"/>
    </location>
</feature>
<keyword evidence="3" id="KW-1185">Reference proteome</keyword>
<organism evidence="2 3">
    <name type="scientific">Pinibacter aurantiacus</name>
    <dbReference type="NCBI Taxonomy" id="2851599"/>
    <lineage>
        <taxon>Bacteria</taxon>
        <taxon>Pseudomonadati</taxon>
        <taxon>Bacteroidota</taxon>
        <taxon>Chitinophagia</taxon>
        <taxon>Chitinophagales</taxon>
        <taxon>Chitinophagaceae</taxon>
        <taxon>Pinibacter</taxon>
    </lineage>
</organism>
<evidence type="ECO:0000256" key="1">
    <source>
        <dbReference type="SAM" id="SignalP"/>
    </source>
</evidence>
<keyword evidence="1" id="KW-0732">Signal</keyword>
<dbReference type="RefSeq" id="WP_217790958.1">
    <property type="nucleotide sequence ID" value="NZ_JAHSPG010000004.1"/>
</dbReference>
<accession>A0A9E2W2G8</accession>
<feature type="signal peptide" evidence="1">
    <location>
        <begin position="1"/>
        <end position="23"/>
    </location>
</feature>
<proteinExistence type="predicted"/>
<reference evidence="2" key="1">
    <citation type="submission" date="2021-06" db="EMBL/GenBank/DDBJ databases">
        <authorList>
            <person name="Huq M.A."/>
        </authorList>
    </citation>
    <scope>NUCLEOTIDE SEQUENCE</scope>
    <source>
        <strain evidence="2">MAH-26</strain>
    </source>
</reference>
<evidence type="ECO:0000313" key="2">
    <source>
        <dbReference type="EMBL" id="MBV4357315.1"/>
    </source>
</evidence>
<sequence length="209" mass="23998">MKMKVLILVIFFLTAGLSSKVEAQATELAQLALNIEKLAQFKQILADLKKGYEILSGGYKTIKDLSEGNFNLHKVFLDGLLEVSPTVKKYKRVADIVDYQIMLVKEYKAALARFKTSGWFSVDELDYISKVYDNLFTLSVKNLDDLLTVVTAKKLRMSDDERLKAIDKIFEDMEDKLVFLRSFNNSNSILMGQRLKESNEIKGMQHYYK</sequence>
<dbReference type="Proteomes" id="UP000812270">
    <property type="component" value="Unassembled WGS sequence"/>
</dbReference>
<evidence type="ECO:0000313" key="3">
    <source>
        <dbReference type="Proteomes" id="UP000812270"/>
    </source>
</evidence>
<gene>
    <name evidence="2" type="ORF">KTO63_09170</name>
</gene>